<dbReference type="InterPro" id="IPR007281">
    <property type="entry name" value="Mre11_DNA-bd"/>
</dbReference>
<dbReference type="HOGENOM" id="CLU_009535_3_4_1"/>
<accession>L7JTB5</accession>
<dbReference type="FunCoup" id="L7JTB5">
    <property type="interactions" value="181"/>
</dbReference>
<evidence type="ECO:0000256" key="12">
    <source>
        <dbReference type="ARBA" id="ARBA00023204"/>
    </source>
</evidence>
<keyword evidence="10" id="KW-0378">Hydrolase</keyword>
<dbReference type="GO" id="GO:0097552">
    <property type="term" value="P:mitochondrial double-strand break repair via homologous recombination"/>
    <property type="evidence" value="ECO:0007669"/>
    <property type="project" value="TreeGrafter"/>
</dbReference>
<feature type="compositionally biased region" description="Basic and acidic residues" evidence="17">
    <location>
        <begin position="532"/>
        <end position="547"/>
    </location>
</feature>
<organism evidence="19 20">
    <name type="scientific">Trachipleistophora hominis</name>
    <name type="common">Microsporidian parasite</name>
    <dbReference type="NCBI Taxonomy" id="72359"/>
    <lineage>
        <taxon>Eukaryota</taxon>
        <taxon>Fungi</taxon>
        <taxon>Fungi incertae sedis</taxon>
        <taxon>Microsporidia</taxon>
        <taxon>Pleistophoridae</taxon>
        <taxon>Trachipleistophora</taxon>
    </lineage>
</organism>
<dbReference type="GO" id="GO:0000014">
    <property type="term" value="F:single-stranded DNA endodeoxyribonuclease activity"/>
    <property type="evidence" value="ECO:0007669"/>
    <property type="project" value="TreeGrafter"/>
</dbReference>
<dbReference type="SMART" id="SM01347">
    <property type="entry name" value="Mre11_DNA_bind"/>
    <property type="match status" value="1"/>
</dbReference>
<evidence type="ECO:0000313" key="20">
    <source>
        <dbReference type="Proteomes" id="UP000011185"/>
    </source>
</evidence>
<dbReference type="PANTHER" id="PTHR10139">
    <property type="entry name" value="DOUBLE-STRAND BREAK REPAIR PROTEIN MRE11"/>
    <property type="match status" value="1"/>
</dbReference>
<dbReference type="InterPro" id="IPR004843">
    <property type="entry name" value="Calcineurin-like_PHP"/>
</dbReference>
<evidence type="ECO:0000256" key="17">
    <source>
        <dbReference type="SAM" id="MobiDB-lite"/>
    </source>
</evidence>
<dbReference type="PANTHER" id="PTHR10139:SF1">
    <property type="entry name" value="DOUBLE-STRAND BREAK REPAIR PROTEIN MRE11"/>
    <property type="match status" value="1"/>
</dbReference>
<comment type="subcellular location">
    <subcellularLocation>
        <location evidence="3">Chromosome</location>
    </subcellularLocation>
    <subcellularLocation>
        <location evidence="2">Nucleus</location>
    </subcellularLocation>
</comment>
<keyword evidence="14" id="KW-0539">Nucleus</keyword>
<evidence type="ECO:0000256" key="15">
    <source>
        <dbReference type="ARBA" id="ARBA00023254"/>
    </source>
</evidence>
<evidence type="ECO:0000256" key="10">
    <source>
        <dbReference type="ARBA" id="ARBA00022801"/>
    </source>
</evidence>
<dbReference type="InParanoid" id="L7JTB5"/>
<dbReference type="AlphaFoldDB" id="L7JTB5"/>
<feature type="region of interest" description="Disordered" evidence="17">
    <location>
        <begin position="532"/>
        <end position="555"/>
    </location>
</feature>
<evidence type="ECO:0000256" key="3">
    <source>
        <dbReference type="ARBA" id="ARBA00004286"/>
    </source>
</evidence>
<evidence type="ECO:0000256" key="7">
    <source>
        <dbReference type="ARBA" id="ARBA00022723"/>
    </source>
</evidence>
<dbReference type="InterPro" id="IPR029052">
    <property type="entry name" value="Metallo-depent_PP-like"/>
</dbReference>
<sequence>MKILITSDNHLGYKETDPLLSLDSFNAFEEVLQGGKECDLMIIAGDLFHNNRPSRFTMYKTIQLLKKHVLGNKEIRITANKRLNYEKPNINISLPVVVINGNHDDPCGFGSLSALDVLHQTGLVNYVGKINNYERIVVEPLIVKMEQTVALYCLSHVRDSRLYKLFSQNKIEFLKSNADINILIVHQNRIERSRNDFLPSEFIPDFFNLIVFGHEHDPLLFERNEQTYLQCGSTVRTSLCEAETGKKYFYRLEVAESIKIEKIELKSVRPFLFDTLSTGTKEVVQSKLEEMLGGVSKCEKCEGEAFCDACKPLVRLRLEDDVSFNKLHLQNVYADKVANPGDIFLLIKKRKPVVIRENKPVHAKCTDIYGIVHSYLVSSNLGVIPELVFLDKFREYVEKENRGVFQSFIDELEEHRNGSIVGCEIEHFKNLKESMNRKFVRENNVHVQEYEDVALDPAVGSLNENNSSLIYDMDDPRARHRANLEFVGAEEAVKRSKVHENVRYTLSEEQINNLDLVEYARDNNLIKHDFSKKTAQRDEDEEEKNKENFTFSNFL</sequence>
<keyword evidence="6" id="KW-0540">Nuclease</keyword>
<keyword evidence="7" id="KW-0479">Metal-binding</keyword>
<dbReference type="GO" id="GO:0000723">
    <property type="term" value="P:telomere maintenance"/>
    <property type="evidence" value="ECO:0007669"/>
    <property type="project" value="TreeGrafter"/>
</dbReference>
<evidence type="ECO:0000313" key="19">
    <source>
        <dbReference type="EMBL" id="ELQ74002.1"/>
    </source>
</evidence>
<evidence type="ECO:0000256" key="4">
    <source>
        <dbReference type="ARBA" id="ARBA00009028"/>
    </source>
</evidence>
<evidence type="ECO:0000256" key="11">
    <source>
        <dbReference type="ARBA" id="ARBA00022839"/>
    </source>
</evidence>
<protein>
    <submittedName>
        <fullName evidence="19">DNA repair exonuclease MRE11</fullName>
    </submittedName>
</protein>
<dbReference type="InterPro" id="IPR041796">
    <property type="entry name" value="Mre11_N"/>
</dbReference>
<dbReference type="GO" id="GO:0035861">
    <property type="term" value="C:site of double-strand break"/>
    <property type="evidence" value="ECO:0007669"/>
    <property type="project" value="TreeGrafter"/>
</dbReference>
<evidence type="ECO:0000256" key="14">
    <source>
        <dbReference type="ARBA" id="ARBA00023242"/>
    </source>
</evidence>
<comment type="cofactor">
    <cofactor evidence="1">
        <name>Mn(2+)</name>
        <dbReference type="ChEBI" id="CHEBI:29035"/>
    </cofactor>
</comment>
<dbReference type="GO" id="GO:0000724">
    <property type="term" value="P:double-strand break repair via homologous recombination"/>
    <property type="evidence" value="ECO:0007669"/>
    <property type="project" value="TreeGrafter"/>
</dbReference>
<dbReference type="PIRSF" id="PIRSF000882">
    <property type="entry name" value="DSB_repair_MRE11"/>
    <property type="match status" value="1"/>
</dbReference>
<dbReference type="GO" id="GO:0007095">
    <property type="term" value="P:mitotic G2 DNA damage checkpoint signaling"/>
    <property type="evidence" value="ECO:0007669"/>
    <property type="project" value="TreeGrafter"/>
</dbReference>
<dbReference type="Pfam" id="PF00149">
    <property type="entry name" value="Metallophos"/>
    <property type="match status" value="1"/>
</dbReference>
<evidence type="ECO:0000256" key="2">
    <source>
        <dbReference type="ARBA" id="ARBA00004123"/>
    </source>
</evidence>
<evidence type="ECO:0000256" key="5">
    <source>
        <dbReference type="ARBA" id="ARBA00022454"/>
    </source>
</evidence>
<keyword evidence="9" id="KW-0227">DNA damage</keyword>
<dbReference type="Gene3D" id="3.60.21.10">
    <property type="match status" value="1"/>
</dbReference>
<keyword evidence="8" id="KW-0255">Endonuclease</keyword>
<dbReference type="OrthoDB" id="30417at2759"/>
<dbReference type="CDD" id="cd00840">
    <property type="entry name" value="MPP_Mre11_N"/>
    <property type="match status" value="1"/>
</dbReference>
<dbReference type="VEuPathDB" id="MicrosporidiaDB:THOM_3095"/>
<dbReference type="OMA" id="ESCMFNA"/>
<name>L7JTB5_TRAHO</name>
<reference evidence="19 20" key="1">
    <citation type="journal article" date="2012" name="PLoS Pathog.">
        <title>The genome of the obligate intracellular parasite Trachipleistophora hominis: new insights into microsporidian genome dynamics and reductive evolution.</title>
        <authorList>
            <person name="Heinz E."/>
            <person name="Williams T.A."/>
            <person name="Nakjang S."/>
            <person name="Noel C.J."/>
            <person name="Swan D.C."/>
            <person name="Goldberg A.V."/>
            <person name="Harris S.R."/>
            <person name="Weinmaier T."/>
            <person name="Markert S."/>
            <person name="Becher D."/>
            <person name="Bernhardt J."/>
            <person name="Dagan T."/>
            <person name="Hacker C."/>
            <person name="Lucocq J.M."/>
            <person name="Schweder T."/>
            <person name="Rattei T."/>
            <person name="Hall N."/>
            <person name="Hirt R.P."/>
            <person name="Embley T.M."/>
        </authorList>
    </citation>
    <scope>NUCLEOTIDE SEQUENCE [LARGE SCALE GENOMIC DNA]</scope>
</reference>
<comment type="similarity">
    <text evidence="4">Belongs to the MRE11/RAD32 family.</text>
</comment>
<evidence type="ECO:0000256" key="16">
    <source>
        <dbReference type="PIRSR" id="PIRSR000882-1"/>
    </source>
</evidence>
<evidence type="ECO:0000256" key="6">
    <source>
        <dbReference type="ARBA" id="ARBA00022722"/>
    </source>
</evidence>
<dbReference type="InterPro" id="IPR003701">
    <property type="entry name" value="Mre11"/>
</dbReference>
<dbReference type="STRING" id="72359.L7JTB5"/>
<dbReference type="Pfam" id="PF04152">
    <property type="entry name" value="Mre11_DNA_bind"/>
    <property type="match status" value="1"/>
</dbReference>
<dbReference type="GO" id="GO:0030870">
    <property type="term" value="C:Mre11 complex"/>
    <property type="evidence" value="ECO:0007669"/>
    <property type="project" value="InterPro"/>
</dbReference>
<keyword evidence="12" id="KW-0234">DNA repair</keyword>
<evidence type="ECO:0000256" key="13">
    <source>
        <dbReference type="ARBA" id="ARBA00023211"/>
    </source>
</evidence>
<keyword evidence="11 19" id="KW-0269">Exonuclease</keyword>
<keyword evidence="20" id="KW-1185">Reference proteome</keyword>
<feature type="active site" description="Proton donor" evidence="16">
    <location>
        <position position="103"/>
    </location>
</feature>
<evidence type="ECO:0000256" key="1">
    <source>
        <dbReference type="ARBA" id="ARBA00001936"/>
    </source>
</evidence>
<dbReference type="Proteomes" id="UP000011185">
    <property type="component" value="Unassembled WGS sequence"/>
</dbReference>
<gene>
    <name evidence="19" type="ORF">THOM_3095</name>
</gene>
<dbReference type="GO" id="GO:0006303">
    <property type="term" value="P:double-strand break repair via nonhomologous end joining"/>
    <property type="evidence" value="ECO:0007669"/>
    <property type="project" value="TreeGrafter"/>
</dbReference>
<evidence type="ECO:0000256" key="9">
    <source>
        <dbReference type="ARBA" id="ARBA00022763"/>
    </source>
</evidence>
<dbReference type="EMBL" id="JH994091">
    <property type="protein sequence ID" value="ELQ74002.1"/>
    <property type="molecule type" value="Genomic_DNA"/>
</dbReference>
<dbReference type="GO" id="GO:0042138">
    <property type="term" value="P:meiotic DNA double-strand break formation"/>
    <property type="evidence" value="ECO:0007669"/>
    <property type="project" value="TreeGrafter"/>
</dbReference>
<proteinExistence type="inferred from homology"/>
<keyword evidence="15" id="KW-0469">Meiosis</keyword>
<evidence type="ECO:0000256" key="8">
    <source>
        <dbReference type="ARBA" id="ARBA00022759"/>
    </source>
</evidence>
<dbReference type="GO" id="GO:0030145">
    <property type="term" value="F:manganese ion binding"/>
    <property type="evidence" value="ECO:0007669"/>
    <property type="project" value="InterPro"/>
</dbReference>
<keyword evidence="5" id="KW-0158">Chromosome</keyword>
<dbReference type="GO" id="GO:0008296">
    <property type="term" value="F:3'-5'-DNA exonuclease activity"/>
    <property type="evidence" value="ECO:0007669"/>
    <property type="project" value="InterPro"/>
</dbReference>
<keyword evidence="13" id="KW-0464">Manganese</keyword>
<evidence type="ECO:0000259" key="18">
    <source>
        <dbReference type="SMART" id="SM01347"/>
    </source>
</evidence>
<feature type="domain" description="Mre11 DNA-binding" evidence="18">
    <location>
        <begin position="258"/>
        <end position="396"/>
    </location>
</feature>
<dbReference type="SUPFAM" id="SSF56300">
    <property type="entry name" value="Metallo-dependent phosphatases"/>
    <property type="match status" value="1"/>
</dbReference>